<name>A0A1Z4JSL8_LEPBY</name>
<keyword evidence="2" id="KW-1185">Reference proteome</keyword>
<geneLocation type="plasmid" evidence="1">
    <name>plasmid2</name>
</geneLocation>
<proteinExistence type="predicted"/>
<keyword evidence="1" id="KW-0614">Plasmid</keyword>
<dbReference type="Gene3D" id="3.30.420.10">
    <property type="entry name" value="Ribonuclease H-like superfamily/Ribonuclease H"/>
    <property type="match status" value="1"/>
</dbReference>
<dbReference type="InterPro" id="IPR012337">
    <property type="entry name" value="RNaseH-like_sf"/>
</dbReference>
<accession>A0A1Z4JSL8</accession>
<evidence type="ECO:0000313" key="1">
    <source>
        <dbReference type="EMBL" id="BAY59687.1"/>
    </source>
</evidence>
<protein>
    <submittedName>
        <fullName evidence="1">Integrase catalytic subunit</fullName>
    </submittedName>
</protein>
<evidence type="ECO:0000313" key="2">
    <source>
        <dbReference type="Proteomes" id="UP000217895"/>
    </source>
</evidence>
<reference evidence="1 2" key="1">
    <citation type="submission" date="2017-06" db="EMBL/GenBank/DDBJ databases">
        <title>Genome sequencing of cyanobaciteial culture collection at National Institute for Environmental Studies (NIES).</title>
        <authorList>
            <person name="Hirose Y."/>
            <person name="Shimura Y."/>
            <person name="Fujisawa T."/>
            <person name="Nakamura Y."/>
            <person name="Kawachi M."/>
        </authorList>
    </citation>
    <scope>NUCLEOTIDE SEQUENCE [LARGE SCALE GENOMIC DNA]</scope>
    <source>
        <strain evidence="1 2">NIES-2135</strain>
        <plasmid evidence="2">Plasmid Plasmid2 dna</plasmid>
    </source>
</reference>
<dbReference type="SUPFAM" id="SSF53098">
    <property type="entry name" value="Ribonuclease H-like"/>
    <property type="match status" value="1"/>
</dbReference>
<dbReference type="EMBL" id="AP018205">
    <property type="protein sequence ID" value="BAY59687.1"/>
    <property type="molecule type" value="Genomic_DNA"/>
</dbReference>
<dbReference type="AlphaFoldDB" id="A0A1Z4JSL8"/>
<organism evidence="1 2">
    <name type="scientific">Leptolyngbya boryana NIES-2135</name>
    <dbReference type="NCBI Taxonomy" id="1973484"/>
    <lineage>
        <taxon>Bacteria</taxon>
        <taxon>Bacillati</taxon>
        <taxon>Cyanobacteriota</taxon>
        <taxon>Cyanophyceae</taxon>
        <taxon>Leptolyngbyales</taxon>
        <taxon>Leptolyngbyaceae</taxon>
        <taxon>Leptolyngbya group</taxon>
        <taxon>Leptolyngbya</taxon>
    </lineage>
</organism>
<gene>
    <name evidence="1" type="ORF">NIES2135_65640</name>
</gene>
<sequence>MTIEEAEPVPVPDNAGVKVRSRSLTLAEQERVKSMQRLANAPDRPTYLALQQEVAQQLNMTVRNVQLLMKAWQTKGVDGVVRQERSDRGERRLDEDWSDYILETYRAGNRGGRRMSRAQVAVRVAARALEIGDSHPSSRASVYRVLQSEMDRQEERSRSRSIGWSGETLLLKTREGLEVEVKESNQVWQCDHTRADLLVVDQMGEVLGRPWLTTIVDTHSRCIIGINLGMEAPSAVVYAASTTGTCPLLVKQAS</sequence>
<dbReference type="InterPro" id="IPR036397">
    <property type="entry name" value="RNaseH_sf"/>
</dbReference>
<dbReference type="GO" id="GO:0003676">
    <property type="term" value="F:nucleic acid binding"/>
    <property type="evidence" value="ECO:0007669"/>
    <property type="project" value="InterPro"/>
</dbReference>
<dbReference type="Proteomes" id="UP000217895">
    <property type="component" value="Plasmid Plasmid2 dna"/>
</dbReference>